<accession>A0A6J7HPS8</accession>
<dbReference type="InterPro" id="IPR023828">
    <property type="entry name" value="Peptidase_S8_Ser-AS"/>
</dbReference>
<dbReference type="PROSITE" id="PS51892">
    <property type="entry name" value="SUBTILASE"/>
    <property type="match status" value="1"/>
</dbReference>
<dbReference type="PANTHER" id="PTHR43806">
    <property type="entry name" value="PEPTIDASE S8"/>
    <property type="match status" value="1"/>
</dbReference>
<keyword evidence="6" id="KW-0472">Membrane</keyword>
<dbReference type="Pfam" id="PF00082">
    <property type="entry name" value="Peptidase_S8"/>
    <property type="match status" value="1"/>
</dbReference>
<name>A0A6J7HPS8_9ZZZZ</name>
<feature type="domain" description="Peptidase S8/S53" evidence="7">
    <location>
        <begin position="278"/>
        <end position="504"/>
    </location>
</feature>
<dbReference type="SUPFAM" id="SSF54897">
    <property type="entry name" value="Protease propeptides/inhibitors"/>
    <property type="match status" value="1"/>
</dbReference>
<keyword evidence="3" id="KW-0378">Hydrolase</keyword>
<sequence length="524" mass="52339">MGAVAAFALAGASLVGAFVAPSADAETETPPTTAPIEAPAAEIPPIETPAVPGVEPVVEAPIDIAPIATPTETDVPVIVRLATDATADTLAGELAVAGGDITNEYEKVFPGFSADLSSSQIDWLVTQPGVVAVEADPTIFALEAQGVNLNSTSSNSGSNNLALWLLIVAGIAAVTGVVLVGAGRRKGVIAIASLAFIAAACGPKPTPTPPPTTTAPTTAPTTTTTTPPAGPAQTCRALASWNTNLWGIDRVDQIGPWGVNTGQTNCLTSSGTGVDAYIFDTGIRCSHNQFEGRAVCDPQFDEISGHTSSVDCHGHGTHTAGTVGGKDYGVAPGVTLYAVRVLSCSGSGSTSGIVAAADSVIAHHTTRSAVANFSLGGGASSFLDSAIEALVADGISVSVSAGNSNSDACYQSPARATNAITVGSTTITDARSSFSSWGTCVDIMAPGSSILSAYYTSNTASATMSGTSMSSPHVAGCAARYLAKFPGSTPGQVTAGLTNAATANALTDIPAGTPNKLLYCNPGW</sequence>
<dbReference type="FunFam" id="3.40.50.200:FF:000014">
    <property type="entry name" value="Proteinase K"/>
    <property type="match status" value="1"/>
</dbReference>
<proteinExistence type="inferred from homology"/>
<evidence type="ECO:0000256" key="4">
    <source>
        <dbReference type="ARBA" id="ARBA00022825"/>
    </source>
</evidence>
<dbReference type="InterPro" id="IPR050131">
    <property type="entry name" value="Peptidase_S8_subtilisin-like"/>
</dbReference>
<reference evidence="9" key="1">
    <citation type="submission" date="2020-05" db="EMBL/GenBank/DDBJ databases">
        <authorList>
            <person name="Chiriac C."/>
            <person name="Salcher M."/>
            <person name="Ghai R."/>
            <person name="Kavagutti S V."/>
        </authorList>
    </citation>
    <scope>NUCLEOTIDE SEQUENCE</scope>
</reference>
<dbReference type="GO" id="GO:0005615">
    <property type="term" value="C:extracellular space"/>
    <property type="evidence" value="ECO:0007669"/>
    <property type="project" value="TreeGrafter"/>
</dbReference>
<dbReference type="AlphaFoldDB" id="A0A6J7HPS8"/>
<comment type="similarity">
    <text evidence="1">Belongs to the peptidase S8 family.</text>
</comment>
<keyword evidence="4" id="KW-0720">Serine protease</keyword>
<dbReference type="Gene3D" id="3.40.50.200">
    <property type="entry name" value="Peptidase S8/S53 domain"/>
    <property type="match status" value="1"/>
</dbReference>
<dbReference type="InterPro" id="IPR036852">
    <property type="entry name" value="Peptidase_S8/S53_dom_sf"/>
</dbReference>
<dbReference type="CDD" id="cd04077">
    <property type="entry name" value="Peptidases_S8_PCSK9_ProteinaseK_like"/>
    <property type="match status" value="1"/>
</dbReference>
<dbReference type="InterPro" id="IPR000209">
    <property type="entry name" value="Peptidase_S8/S53_dom"/>
</dbReference>
<evidence type="ECO:0000313" key="9">
    <source>
        <dbReference type="EMBL" id="CAB4918345.1"/>
    </source>
</evidence>
<dbReference type="InterPro" id="IPR034193">
    <property type="entry name" value="PCSK9_ProteinaseK-like"/>
</dbReference>
<evidence type="ECO:0000259" key="7">
    <source>
        <dbReference type="Pfam" id="PF00082"/>
    </source>
</evidence>
<evidence type="ECO:0000256" key="6">
    <source>
        <dbReference type="SAM" id="Phobius"/>
    </source>
</evidence>
<protein>
    <submittedName>
        <fullName evidence="9">Unannotated protein</fullName>
    </submittedName>
</protein>
<dbReference type="InterPro" id="IPR037045">
    <property type="entry name" value="S8pro/Inhibitor_I9_sf"/>
</dbReference>
<evidence type="ECO:0000256" key="1">
    <source>
        <dbReference type="ARBA" id="ARBA00011073"/>
    </source>
</evidence>
<organism evidence="9">
    <name type="scientific">freshwater metagenome</name>
    <dbReference type="NCBI Taxonomy" id="449393"/>
    <lineage>
        <taxon>unclassified sequences</taxon>
        <taxon>metagenomes</taxon>
        <taxon>ecological metagenomes</taxon>
    </lineage>
</organism>
<dbReference type="SUPFAM" id="SSF52743">
    <property type="entry name" value="Subtilisin-like"/>
    <property type="match status" value="1"/>
</dbReference>
<keyword evidence="6" id="KW-0812">Transmembrane</keyword>
<dbReference type="PROSITE" id="PS00138">
    <property type="entry name" value="SUBTILASE_SER"/>
    <property type="match status" value="1"/>
</dbReference>
<dbReference type="InterPro" id="IPR015500">
    <property type="entry name" value="Peptidase_S8_subtilisin-rel"/>
</dbReference>
<dbReference type="GO" id="GO:0006508">
    <property type="term" value="P:proteolysis"/>
    <property type="evidence" value="ECO:0007669"/>
    <property type="project" value="UniProtKB-KW"/>
</dbReference>
<feature type="region of interest" description="Disordered" evidence="5">
    <location>
        <begin position="203"/>
        <end position="232"/>
    </location>
</feature>
<keyword evidence="6" id="KW-1133">Transmembrane helix</keyword>
<feature type="compositionally biased region" description="Pro residues" evidence="5">
    <location>
        <begin position="204"/>
        <end position="213"/>
    </location>
</feature>
<dbReference type="Pfam" id="PF05922">
    <property type="entry name" value="Inhibitor_I9"/>
    <property type="match status" value="1"/>
</dbReference>
<feature type="compositionally biased region" description="Low complexity" evidence="5">
    <location>
        <begin position="214"/>
        <end position="227"/>
    </location>
</feature>
<dbReference type="PANTHER" id="PTHR43806:SF11">
    <property type="entry name" value="CEREVISIN-RELATED"/>
    <property type="match status" value="1"/>
</dbReference>
<dbReference type="Gene3D" id="3.30.70.80">
    <property type="entry name" value="Peptidase S8 propeptide/proteinase inhibitor I9"/>
    <property type="match status" value="1"/>
</dbReference>
<dbReference type="InterPro" id="IPR010259">
    <property type="entry name" value="S8pro/Inhibitor_I9"/>
</dbReference>
<evidence type="ECO:0000259" key="8">
    <source>
        <dbReference type="Pfam" id="PF05922"/>
    </source>
</evidence>
<dbReference type="GO" id="GO:0004252">
    <property type="term" value="F:serine-type endopeptidase activity"/>
    <property type="evidence" value="ECO:0007669"/>
    <property type="project" value="InterPro"/>
</dbReference>
<evidence type="ECO:0000256" key="5">
    <source>
        <dbReference type="SAM" id="MobiDB-lite"/>
    </source>
</evidence>
<feature type="transmembrane region" description="Helical" evidence="6">
    <location>
        <begin position="161"/>
        <end position="180"/>
    </location>
</feature>
<evidence type="ECO:0000256" key="2">
    <source>
        <dbReference type="ARBA" id="ARBA00022670"/>
    </source>
</evidence>
<dbReference type="PRINTS" id="PR00723">
    <property type="entry name" value="SUBTILISIN"/>
</dbReference>
<feature type="domain" description="Inhibitor I9" evidence="8">
    <location>
        <begin position="95"/>
        <end position="138"/>
    </location>
</feature>
<gene>
    <name evidence="9" type="ORF">UFOPK3605_01533</name>
</gene>
<keyword evidence="2" id="KW-0645">Protease</keyword>
<evidence type="ECO:0000256" key="3">
    <source>
        <dbReference type="ARBA" id="ARBA00022801"/>
    </source>
</evidence>
<dbReference type="EMBL" id="CAFBMM010000120">
    <property type="protein sequence ID" value="CAB4918345.1"/>
    <property type="molecule type" value="Genomic_DNA"/>
</dbReference>